<proteinExistence type="inferred from homology"/>
<gene>
    <name evidence="14" type="primary">Harbi1_10</name>
    <name evidence="14" type="ORF">g.79587</name>
</gene>
<evidence type="ECO:0000256" key="7">
    <source>
        <dbReference type="ARBA" id="ARBA00022722"/>
    </source>
</evidence>
<evidence type="ECO:0000256" key="12">
    <source>
        <dbReference type="ARBA" id="ARBA00045850"/>
    </source>
</evidence>
<reference evidence="14" key="1">
    <citation type="submission" date="2018-04" db="EMBL/GenBank/DDBJ databases">
        <title>Transcriptome of Schizaphis graminum biotype I.</title>
        <authorList>
            <person name="Scully E.D."/>
            <person name="Geib S.M."/>
            <person name="Palmer N.A."/>
            <person name="Koch K."/>
            <person name="Bradshaw J."/>
            <person name="Heng-Moss T."/>
            <person name="Sarath G."/>
        </authorList>
    </citation>
    <scope>NUCLEOTIDE SEQUENCE</scope>
</reference>
<dbReference type="PRINTS" id="PR02086">
    <property type="entry name" value="PUTNUCHARBI1"/>
</dbReference>
<dbReference type="InterPro" id="IPR026103">
    <property type="entry name" value="HARBI1_animal"/>
</dbReference>
<evidence type="ECO:0000256" key="8">
    <source>
        <dbReference type="ARBA" id="ARBA00022723"/>
    </source>
</evidence>
<evidence type="ECO:0000256" key="6">
    <source>
        <dbReference type="ARBA" id="ARBA00022490"/>
    </source>
</evidence>
<evidence type="ECO:0000259" key="13">
    <source>
        <dbReference type="Pfam" id="PF13359"/>
    </source>
</evidence>
<dbReference type="PANTHER" id="PTHR22930">
    <property type="match status" value="1"/>
</dbReference>
<accession>A0A2S2NY63</accession>
<evidence type="ECO:0000313" key="14">
    <source>
        <dbReference type="EMBL" id="MBY22107.1"/>
    </source>
</evidence>
<evidence type="ECO:0000256" key="10">
    <source>
        <dbReference type="ARBA" id="ARBA00023242"/>
    </source>
</evidence>
<comment type="function">
    <text evidence="12">Transposase-derived protein that may have nuclease activity. Does not have transposase activity.</text>
</comment>
<dbReference type="GO" id="GO:0046872">
    <property type="term" value="F:metal ion binding"/>
    <property type="evidence" value="ECO:0007669"/>
    <property type="project" value="UniProtKB-KW"/>
</dbReference>
<evidence type="ECO:0000256" key="11">
    <source>
        <dbReference type="ARBA" id="ARBA00030126"/>
    </source>
</evidence>
<evidence type="ECO:0000256" key="3">
    <source>
        <dbReference type="ARBA" id="ARBA00004496"/>
    </source>
</evidence>
<dbReference type="InterPro" id="IPR045249">
    <property type="entry name" value="HARBI1-like"/>
</dbReference>
<sequence length="386" mass="43739">MGDFNEQELVGLALKLVGEIIFFSSSEESEDDDHDFEIAVPFLTAKNVIPRMENYVEKIVPQFNDGQFKSHFRMLPETFEFVLNIIAPKLVRKKPGCPTIKPNKQFLIAIWKMATPDSYRSICEKFNVGRATALKCVRRVVNALDILAPAFIVWPNEERAKVIRNGFFATSNFPNVLGAIDGTHINIPAPHDHPESYVNRKGHHSIQLQAVCDHQCKFIHCYAGNVGSVHDQRVFRLSELHEDINNPSKFSNNSHLVGDAAYTLHEHLLVPYRDNGHLTEKQKNYNFCHSSSRMAIERSFGLLKGRFRSLLTTLAMERVDLIPKFIIACCVLHNICLLKNDDFASTVELLPEAVHNRDPVGGTVAVNRLAVLKRDTICERLSIRNV</sequence>
<dbReference type="GO" id="GO:0016787">
    <property type="term" value="F:hydrolase activity"/>
    <property type="evidence" value="ECO:0007669"/>
    <property type="project" value="UniProtKB-KW"/>
</dbReference>
<dbReference type="GO" id="GO:0004518">
    <property type="term" value="F:nuclease activity"/>
    <property type="evidence" value="ECO:0007669"/>
    <property type="project" value="UniProtKB-KW"/>
</dbReference>
<dbReference type="GO" id="GO:0005634">
    <property type="term" value="C:nucleus"/>
    <property type="evidence" value="ECO:0007669"/>
    <property type="project" value="UniProtKB-SubCell"/>
</dbReference>
<comment type="subcellular location">
    <subcellularLocation>
        <location evidence="3">Cytoplasm</location>
    </subcellularLocation>
    <subcellularLocation>
        <location evidence="2">Nucleus</location>
    </subcellularLocation>
</comment>
<keyword evidence="8" id="KW-0479">Metal-binding</keyword>
<keyword evidence="6" id="KW-0963">Cytoplasm</keyword>
<evidence type="ECO:0000256" key="2">
    <source>
        <dbReference type="ARBA" id="ARBA00004123"/>
    </source>
</evidence>
<dbReference type="EMBL" id="GGMR01009488">
    <property type="protein sequence ID" value="MBY22107.1"/>
    <property type="molecule type" value="Transcribed_RNA"/>
</dbReference>
<dbReference type="PANTHER" id="PTHR22930:SF85">
    <property type="entry name" value="GH03217P-RELATED"/>
    <property type="match status" value="1"/>
</dbReference>
<comment type="cofactor">
    <cofactor evidence="1">
        <name>a divalent metal cation</name>
        <dbReference type="ChEBI" id="CHEBI:60240"/>
    </cofactor>
</comment>
<dbReference type="InterPro" id="IPR027806">
    <property type="entry name" value="HARBI1_dom"/>
</dbReference>
<dbReference type="AlphaFoldDB" id="A0A2S2NY63"/>
<organism evidence="14">
    <name type="scientific">Schizaphis graminum</name>
    <name type="common">Green bug aphid</name>
    <dbReference type="NCBI Taxonomy" id="13262"/>
    <lineage>
        <taxon>Eukaryota</taxon>
        <taxon>Metazoa</taxon>
        <taxon>Ecdysozoa</taxon>
        <taxon>Arthropoda</taxon>
        <taxon>Hexapoda</taxon>
        <taxon>Insecta</taxon>
        <taxon>Pterygota</taxon>
        <taxon>Neoptera</taxon>
        <taxon>Paraneoptera</taxon>
        <taxon>Hemiptera</taxon>
        <taxon>Sternorrhyncha</taxon>
        <taxon>Aphidomorpha</taxon>
        <taxon>Aphidoidea</taxon>
        <taxon>Aphididae</taxon>
        <taxon>Aphidini</taxon>
        <taxon>Schizaphis</taxon>
    </lineage>
</organism>
<keyword evidence="9" id="KW-0378">Hydrolase</keyword>
<keyword evidence="10" id="KW-0539">Nucleus</keyword>
<evidence type="ECO:0000256" key="5">
    <source>
        <dbReference type="ARBA" id="ARBA00015519"/>
    </source>
</evidence>
<evidence type="ECO:0000256" key="1">
    <source>
        <dbReference type="ARBA" id="ARBA00001968"/>
    </source>
</evidence>
<feature type="domain" description="DDE Tnp4" evidence="13">
    <location>
        <begin position="180"/>
        <end position="334"/>
    </location>
</feature>
<protein>
    <recommendedName>
        <fullName evidence="5">Putative nuclease HARBI1</fullName>
    </recommendedName>
    <alternativeName>
        <fullName evidence="11">Harbinger transposase-derived nuclease</fullName>
    </alternativeName>
</protein>
<evidence type="ECO:0000256" key="9">
    <source>
        <dbReference type="ARBA" id="ARBA00022801"/>
    </source>
</evidence>
<comment type="similarity">
    <text evidence="4">Belongs to the HARBI1 family.</text>
</comment>
<dbReference type="GO" id="GO:0005737">
    <property type="term" value="C:cytoplasm"/>
    <property type="evidence" value="ECO:0007669"/>
    <property type="project" value="UniProtKB-SubCell"/>
</dbReference>
<keyword evidence="7" id="KW-0540">Nuclease</keyword>
<name>A0A2S2NY63_SCHGA</name>
<dbReference type="Pfam" id="PF13359">
    <property type="entry name" value="DDE_Tnp_4"/>
    <property type="match status" value="1"/>
</dbReference>
<evidence type="ECO:0000256" key="4">
    <source>
        <dbReference type="ARBA" id="ARBA00006958"/>
    </source>
</evidence>